<proteinExistence type="predicted"/>
<dbReference type="SUPFAM" id="SSF49265">
    <property type="entry name" value="Fibronectin type III"/>
    <property type="match status" value="1"/>
</dbReference>
<dbReference type="PROSITE" id="PS50041">
    <property type="entry name" value="C_TYPE_LECTIN_2"/>
    <property type="match status" value="1"/>
</dbReference>
<evidence type="ECO:0000259" key="3">
    <source>
        <dbReference type="PROSITE" id="PS50041"/>
    </source>
</evidence>
<dbReference type="Proteomes" id="UP000182192">
    <property type="component" value="Unassembled WGS sequence"/>
</dbReference>
<dbReference type="InterPro" id="IPR028974">
    <property type="entry name" value="TSP_type-3_rpt"/>
</dbReference>
<evidence type="ECO:0000313" key="4">
    <source>
        <dbReference type="EMBL" id="SFC51867.1"/>
    </source>
</evidence>
<dbReference type="InterPro" id="IPR016186">
    <property type="entry name" value="C-type_lectin-like/link_sf"/>
</dbReference>
<feature type="compositionally biased region" description="Basic and acidic residues" evidence="1">
    <location>
        <begin position="650"/>
        <end position="664"/>
    </location>
</feature>
<dbReference type="InterPro" id="IPR013783">
    <property type="entry name" value="Ig-like_fold"/>
</dbReference>
<evidence type="ECO:0000313" key="5">
    <source>
        <dbReference type="Proteomes" id="UP000182192"/>
    </source>
</evidence>
<dbReference type="InterPro" id="IPR018247">
    <property type="entry name" value="EF_Hand_1_Ca_BS"/>
</dbReference>
<protein>
    <recommendedName>
        <fullName evidence="3">C-type lectin domain-containing protein</fullName>
    </recommendedName>
</protein>
<feature type="domain" description="C-type lectin" evidence="3">
    <location>
        <begin position="430"/>
        <end position="532"/>
    </location>
</feature>
<dbReference type="Gene3D" id="2.60.40.10">
    <property type="entry name" value="Immunoglobulins"/>
    <property type="match status" value="1"/>
</dbReference>
<accession>A0A1I1JT94</accession>
<dbReference type="InterPro" id="IPR036116">
    <property type="entry name" value="FN3_sf"/>
</dbReference>
<dbReference type="InterPro" id="IPR016187">
    <property type="entry name" value="CTDL_fold"/>
</dbReference>
<feature type="compositionally biased region" description="Low complexity" evidence="1">
    <location>
        <begin position="403"/>
        <end position="418"/>
    </location>
</feature>
<organism evidence="4 5">
    <name type="scientific">Ruminococcus albus</name>
    <dbReference type="NCBI Taxonomy" id="1264"/>
    <lineage>
        <taxon>Bacteria</taxon>
        <taxon>Bacillati</taxon>
        <taxon>Bacillota</taxon>
        <taxon>Clostridia</taxon>
        <taxon>Eubacteriales</taxon>
        <taxon>Oscillospiraceae</taxon>
        <taxon>Ruminococcus</taxon>
    </lineage>
</organism>
<dbReference type="InterPro" id="IPR001304">
    <property type="entry name" value="C-type_lectin-like"/>
</dbReference>
<dbReference type="AlphaFoldDB" id="A0A1I1JT94"/>
<feature type="region of interest" description="Disordered" evidence="1">
    <location>
        <begin position="646"/>
        <end position="669"/>
    </location>
</feature>
<dbReference type="SUPFAM" id="SSF103647">
    <property type="entry name" value="TSP type-3 repeat"/>
    <property type="match status" value="1"/>
</dbReference>
<dbReference type="EMBL" id="FOKQ01000014">
    <property type="protein sequence ID" value="SFC51867.1"/>
    <property type="molecule type" value="Genomic_DNA"/>
</dbReference>
<dbReference type="SMART" id="SM00034">
    <property type="entry name" value="CLECT"/>
    <property type="match status" value="1"/>
</dbReference>
<sequence>MQIKKLLAVVMSLCMVAGDVSCGAPVITQSITAQAANTNISTYPKNIKVEYSEKYRQVRFTWDKVEGADKYAIAVYLAGKWKVQAQNITDTVYTSPKNLTPGMTYKVAIAAKVNGTWDTKNAIKNAVTCTIGNDSTSMNELILTDIDTDKDGICDMLELQMQLNPHSKDSDGNGILDGDEDFDGDGITNLKEIKYGICPYAKDSDYDDINDYDELFVYDTDPYNEDTDGDFIPDGDELIINTDPKAVTTNGIKDNENTKEYKFSNNCDQTKDFNTDDQPFKFSFDITAAGLVDKTIKVSETGYRNAIDENPYIVGKSPYISYDKNMKTDNVSVYFAMQDGFEGNIEDYTVFFYWEGYNLLIPIETYYDKSTKTVYAHNNSAGTYCLMNSKKLTGSLNKSGNNSSNTAISAANTTSPSNDDGLNVGNPTSWNGNEYFLITSDNAMTYDEWVGICARYGGYPATIADADENEVVSDVSSFNEIWLGASIEKPSIISYKINWITGEETGYTSWGSGSYIFGMSETDHIEAFWGLWFIKSQDTKLNAVVCERPQGGTDKEDDEEYSGLSYTPLEDLKLNNKSDKDTDGDGIPDYLELSEYDLGTFDNTTGDYKPADYGHYFDLALNIGISVSSSVGDKMKDIHTSSFRSHPFKKNSDKDDYPDSKDGTPEEENEDLIEILSLKGDNLCTYESHYLEDYYESKGKNCRIHYFNGYDSFIRRWNHIGNRDWDDPKPTDSDSINDYYYHVTDVILVSHGYCLEYQGNVYTGFGFILGNDEILTHRNTSEGMNENWHRIEDIDANCRQFDNLEMMICFSDCVAEPDNYTKSTAQAFFDRFPSINRVFAFDCSCTIVSRFDKPVWVGAVEYETGRNYISPSEPSEDEQDIEEFKENVSCKGQVLYERGKDKNSDLYDGLEDVQLEIYYTKIVETSGGRIGAVRFVDDMKPFLEPNEYGFDPVFYDEYLAN</sequence>
<dbReference type="GO" id="GO:0005509">
    <property type="term" value="F:calcium ion binding"/>
    <property type="evidence" value="ECO:0007669"/>
    <property type="project" value="InterPro"/>
</dbReference>
<dbReference type="Gene3D" id="3.10.100.10">
    <property type="entry name" value="Mannose-Binding Protein A, subunit A"/>
    <property type="match status" value="1"/>
</dbReference>
<feature type="region of interest" description="Disordered" evidence="1">
    <location>
        <begin position="403"/>
        <end position="424"/>
    </location>
</feature>
<evidence type="ECO:0000256" key="1">
    <source>
        <dbReference type="SAM" id="MobiDB-lite"/>
    </source>
</evidence>
<reference evidence="4 5" key="1">
    <citation type="submission" date="2016-10" db="EMBL/GenBank/DDBJ databases">
        <authorList>
            <person name="de Groot N.N."/>
        </authorList>
    </citation>
    <scope>NUCLEOTIDE SEQUENCE [LARGE SCALE GENOMIC DNA]</scope>
    <source>
        <strain evidence="4 5">AR67</strain>
    </source>
</reference>
<keyword evidence="2" id="KW-0732">Signal</keyword>
<dbReference type="RefSeq" id="WP_431767990.1">
    <property type="nucleotide sequence ID" value="NZ_FOKQ01000014.1"/>
</dbReference>
<evidence type="ECO:0000256" key="2">
    <source>
        <dbReference type="SAM" id="SignalP"/>
    </source>
</evidence>
<dbReference type="PROSITE" id="PS00018">
    <property type="entry name" value="EF_HAND_1"/>
    <property type="match status" value="1"/>
</dbReference>
<name>A0A1I1JT94_RUMAL</name>
<dbReference type="SUPFAM" id="SSF56436">
    <property type="entry name" value="C-type lectin-like"/>
    <property type="match status" value="1"/>
</dbReference>
<feature type="signal peptide" evidence="2">
    <location>
        <begin position="1"/>
        <end position="17"/>
    </location>
</feature>
<gene>
    <name evidence="4" type="ORF">SAMN02910406_01863</name>
</gene>
<feature type="chain" id="PRO_5038676672" description="C-type lectin domain-containing protein" evidence="2">
    <location>
        <begin position="18"/>
        <end position="961"/>
    </location>
</feature>